<dbReference type="Pfam" id="PF00069">
    <property type="entry name" value="Pkinase"/>
    <property type="match status" value="1"/>
</dbReference>
<organism evidence="12 13">
    <name type="scientific">Dendrobium thyrsiflorum</name>
    <name type="common">Pinecone-like raceme dendrobium</name>
    <name type="synonym">Orchid</name>
    <dbReference type="NCBI Taxonomy" id="117978"/>
    <lineage>
        <taxon>Eukaryota</taxon>
        <taxon>Viridiplantae</taxon>
        <taxon>Streptophyta</taxon>
        <taxon>Embryophyta</taxon>
        <taxon>Tracheophyta</taxon>
        <taxon>Spermatophyta</taxon>
        <taxon>Magnoliopsida</taxon>
        <taxon>Liliopsida</taxon>
        <taxon>Asparagales</taxon>
        <taxon>Orchidaceae</taxon>
        <taxon>Epidendroideae</taxon>
        <taxon>Malaxideae</taxon>
        <taxon>Dendrobiinae</taxon>
        <taxon>Dendrobium</taxon>
    </lineage>
</organism>
<evidence type="ECO:0000256" key="5">
    <source>
        <dbReference type="ARBA" id="ARBA00022741"/>
    </source>
</evidence>
<dbReference type="CDD" id="cd07840">
    <property type="entry name" value="STKc_CDK9_like"/>
    <property type="match status" value="1"/>
</dbReference>
<dbReference type="PROSITE" id="PS00107">
    <property type="entry name" value="PROTEIN_KINASE_ATP"/>
    <property type="match status" value="1"/>
</dbReference>
<evidence type="ECO:0000256" key="2">
    <source>
        <dbReference type="ARBA" id="ARBA00012409"/>
    </source>
</evidence>
<feature type="compositionally biased region" description="Basic and acidic residues" evidence="10">
    <location>
        <begin position="78"/>
        <end position="92"/>
    </location>
</feature>
<dbReference type="InterPro" id="IPR008271">
    <property type="entry name" value="Ser/Thr_kinase_AS"/>
</dbReference>
<evidence type="ECO:0000256" key="6">
    <source>
        <dbReference type="ARBA" id="ARBA00022777"/>
    </source>
</evidence>
<dbReference type="FunFam" id="3.30.200.20:FF:000021">
    <property type="entry name" value="probable serine/threonine-protein kinase At1g54610"/>
    <property type="match status" value="1"/>
</dbReference>
<evidence type="ECO:0000259" key="11">
    <source>
        <dbReference type="PROSITE" id="PS50011"/>
    </source>
</evidence>
<evidence type="ECO:0000256" key="3">
    <source>
        <dbReference type="ARBA" id="ARBA00022527"/>
    </source>
</evidence>
<dbReference type="GO" id="GO:0008353">
    <property type="term" value="F:RNA polymerase II CTD heptapeptide repeat kinase activity"/>
    <property type="evidence" value="ECO:0007669"/>
    <property type="project" value="UniProtKB-EC"/>
</dbReference>
<comment type="caution">
    <text evidence="12">The sequence shown here is derived from an EMBL/GenBank/DDBJ whole genome shotgun (WGS) entry which is preliminary data.</text>
</comment>
<evidence type="ECO:0000256" key="1">
    <source>
        <dbReference type="ARBA" id="ARBA00006485"/>
    </source>
</evidence>
<dbReference type="SUPFAM" id="SSF56112">
    <property type="entry name" value="Protein kinase-like (PK-like)"/>
    <property type="match status" value="1"/>
</dbReference>
<keyword evidence="13" id="KW-1185">Reference proteome</keyword>
<feature type="domain" description="Protein kinase" evidence="11">
    <location>
        <begin position="142"/>
        <end position="424"/>
    </location>
</feature>
<dbReference type="GO" id="GO:0005524">
    <property type="term" value="F:ATP binding"/>
    <property type="evidence" value="ECO:0007669"/>
    <property type="project" value="UniProtKB-UniRule"/>
</dbReference>
<feature type="compositionally biased region" description="Polar residues" evidence="10">
    <location>
        <begin position="576"/>
        <end position="588"/>
    </location>
</feature>
<dbReference type="FunFam" id="1.10.510.10:FF:000624">
    <property type="entry name" value="Mitogen-activated protein kinase"/>
    <property type="match status" value="1"/>
</dbReference>
<feature type="region of interest" description="Disordered" evidence="10">
    <location>
        <begin position="34"/>
        <end position="108"/>
    </location>
</feature>
<name>A0ABD0U398_DENTH</name>
<evidence type="ECO:0000256" key="4">
    <source>
        <dbReference type="ARBA" id="ARBA00022679"/>
    </source>
</evidence>
<feature type="region of interest" description="Disordered" evidence="10">
    <location>
        <begin position="523"/>
        <end position="596"/>
    </location>
</feature>
<keyword evidence="6" id="KW-0418">Kinase</keyword>
<dbReference type="PANTHER" id="PTHR24056">
    <property type="entry name" value="CELL DIVISION PROTEIN KINASE"/>
    <property type="match status" value="1"/>
</dbReference>
<evidence type="ECO:0000256" key="7">
    <source>
        <dbReference type="ARBA" id="ARBA00022840"/>
    </source>
</evidence>
<dbReference type="SMART" id="SM00220">
    <property type="entry name" value="S_TKc"/>
    <property type="match status" value="1"/>
</dbReference>
<gene>
    <name evidence="12" type="ORF">M5K25_024962</name>
</gene>
<dbReference type="Gene3D" id="1.10.510.10">
    <property type="entry name" value="Transferase(Phosphotransferase) domain 1"/>
    <property type="match status" value="1"/>
</dbReference>
<keyword evidence="7 9" id="KW-0067">ATP-binding</keyword>
<evidence type="ECO:0000313" key="12">
    <source>
        <dbReference type="EMBL" id="KAL0906465.1"/>
    </source>
</evidence>
<sequence length="698" mass="78507">MIQCRPRTAALQCLRRRAFVYLLIICPTPSSSPLRGAMGCVQTKPSSNSPPRSLAKLKSDHGYVPVGDTGGRPPRPPRPREVGAETVSEQKRPPQPPPPPPPPPRQLVASEDELVDGWPRWLVNNIPKDVLAGLVPKSADSYVKIDKVGQGTYSNVYKARDRDTGKIVALKKVRFDTAESESVRFMAREIMIMQKLDHPNVLKLEGLATSRMHYSLYLVFNFMQSDLTGVISRPGGRLTERQIKCYMHQLLSGLQHCHERGILHRDIKGSNLLIDKDGVLKIGDFGLANYFNVKAKRPLTNKVVTLWYRAPELLLGSTDYGVGIDLWSAGCLLAEMFFGRPIMPGRTEVEQLHRVFKLCGSPSGDYWRKLKLSANFLPPQPYKPNILETFKDLPLSTKNLLTMLLALEPYNRGTAASALQSEMLLISTFKAVDEENSPASCRRMFSSWMSTEPLACDLSGLPFLPNKEEDEAKLTRERKKHISFGRKKPHFEEIRDQTKQDQAMDVLKVCSASSNEIEKAELLEHHQKDGSSESTYLVRKPEDNQSSPRATSSPSPSKPHQLSPGTEFLLSDSKPDSNSNEQPKNVSHLNGFERSSSSSGVYRYSMDQMPNYLTALDNGNINGQRADVVHRYGLVKRSNSASEFIIRAESYHNKLPNHSKLICVLWPALCELFPATCNNTDSYYFYEDVKQINLLRYF</sequence>
<evidence type="ECO:0000256" key="9">
    <source>
        <dbReference type="PROSITE-ProRule" id="PRU10141"/>
    </source>
</evidence>
<accession>A0ABD0U398</accession>
<dbReference type="PANTHER" id="PTHR24056:SF221">
    <property type="entry name" value="OS02G0304500 PROTEIN"/>
    <property type="match status" value="1"/>
</dbReference>
<dbReference type="InterPro" id="IPR000719">
    <property type="entry name" value="Prot_kinase_dom"/>
</dbReference>
<keyword evidence="4" id="KW-0808">Transferase</keyword>
<keyword evidence="5 9" id="KW-0547">Nucleotide-binding</keyword>
<proteinExistence type="inferred from homology"/>
<keyword evidence="3" id="KW-0723">Serine/threonine-protein kinase</keyword>
<evidence type="ECO:0000313" key="13">
    <source>
        <dbReference type="Proteomes" id="UP001552299"/>
    </source>
</evidence>
<dbReference type="EMBL" id="JANQDX010000018">
    <property type="protein sequence ID" value="KAL0906465.1"/>
    <property type="molecule type" value="Genomic_DNA"/>
</dbReference>
<dbReference type="PROSITE" id="PS50011">
    <property type="entry name" value="PROTEIN_KINASE_DOM"/>
    <property type="match status" value="1"/>
</dbReference>
<evidence type="ECO:0000256" key="8">
    <source>
        <dbReference type="ARBA" id="ARBA00049280"/>
    </source>
</evidence>
<feature type="compositionally biased region" description="Basic and acidic residues" evidence="10">
    <location>
        <begin position="490"/>
        <end position="499"/>
    </location>
</feature>
<dbReference type="Gene3D" id="3.30.200.20">
    <property type="entry name" value="Phosphorylase Kinase, domain 1"/>
    <property type="match status" value="1"/>
</dbReference>
<dbReference type="Proteomes" id="UP001552299">
    <property type="component" value="Unassembled WGS sequence"/>
</dbReference>
<dbReference type="InterPro" id="IPR050108">
    <property type="entry name" value="CDK"/>
</dbReference>
<dbReference type="EC" id="2.7.11.23" evidence="2"/>
<comment type="similarity">
    <text evidence="1">Belongs to the protein kinase superfamily. CMGC Ser/Thr protein kinase family. CDC2/CDKX subfamily.</text>
</comment>
<protein>
    <recommendedName>
        <fullName evidence="2">[RNA-polymerase]-subunit kinase</fullName>
        <ecNumber evidence="2">2.7.11.23</ecNumber>
    </recommendedName>
</protein>
<dbReference type="InterPro" id="IPR017441">
    <property type="entry name" value="Protein_kinase_ATP_BS"/>
</dbReference>
<feature type="region of interest" description="Disordered" evidence="10">
    <location>
        <begin position="471"/>
        <end position="499"/>
    </location>
</feature>
<comment type="catalytic activity">
    <reaction evidence="8">
        <text>[DNA-directed RNA polymerase] + ATP = phospho-[DNA-directed RNA polymerase] + ADP + H(+)</text>
        <dbReference type="Rhea" id="RHEA:10216"/>
        <dbReference type="Rhea" id="RHEA-COMP:11321"/>
        <dbReference type="Rhea" id="RHEA-COMP:11322"/>
        <dbReference type="ChEBI" id="CHEBI:15378"/>
        <dbReference type="ChEBI" id="CHEBI:30616"/>
        <dbReference type="ChEBI" id="CHEBI:43176"/>
        <dbReference type="ChEBI" id="CHEBI:68546"/>
        <dbReference type="ChEBI" id="CHEBI:456216"/>
        <dbReference type="EC" id="2.7.11.23"/>
    </reaction>
</comment>
<reference evidence="12 13" key="1">
    <citation type="journal article" date="2024" name="Plant Biotechnol. J.">
        <title>Dendrobium thyrsiflorum genome and its molecular insights into genes involved in important horticultural traits.</title>
        <authorList>
            <person name="Chen B."/>
            <person name="Wang J.Y."/>
            <person name="Zheng P.J."/>
            <person name="Li K.L."/>
            <person name="Liang Y.M."/>
            <person name="Chen X.F."/>
            <person name="Zhang C."/>
            <person name="Zhao X."/>
            <person name="He X."/>
            <person name="Zhang G.Q."/>
            <person name="Liu Z.J."/>
            <person name="Xu Q."/>
        </authorList>
    </citation>
    <scope>NUCLEOTIDE SEQUENCE [LARGE SCALE GENOMIC DNA]</scope>
    <source>
        <strain evidence="12">GZMU011</strain>
    </source>
</reference>
<feature type="binding site" evidence="9">
    <location>
        <position position="171"/>
    </location>
    <ligand>
        <name>ATP</name>
        <dbReference type="ChEBI" id="CHEBI:30616"/>
    </ligand>
</feature>
<dbReference type="InterPro" id="IPR011009">
    <property type="entry name" value="Kinase-like_dom_sf"/>
</dbReference>
<evidence type="ECO:0000256" key="10">
    <source>
        <dbReference type="SAM" id="MobiDB-lite"/>
    </source>
</evidence>
<dbReference type="PROSITE" id="PS00108">
    <property type="entry name" value="PROTEIN_KINASE_ST"/>
    <property type="match status" value="1"/>
</dbReference>
<dbReference type="AlphaFoldDB" id="A0ABD0U398"/>
<feature type="compositionally biased region" description="Low complexity" evidence="10">
    <location>
        <begin position="546"/>
        <end position="559"/>
    </location>
</feature>
<feature type="compositionally biased region" description="Pro residues" evidence="10">
    <location>
        <begin position="93"/>
        <end position="105"/>
    </location>
</feature>
<feature type="compositionally biased region" description="Basic residues" evidence="10">
    <location>
        <begin position="476"/>
        <end position="489"/>
    </location>
</feature>